<comment type="caution">
    <text evidence="11">The sequence shown here is derived from an EMBL/GenBank/DDBJ whole genome shotgun (WGS) entry which is preliminary data.</text>
</comment>
<evidence type="ECO:0000256" key="10">
    <source>
        <dbReference type="SAM" id="Phobius"/>
    </source>
</evidence>
<evidence type="ECO:0000256" key="6">
    <source>
        <dbReference type="ARBA" id="ARBA00022692"/>
    </source>
</evidence>
<organism evidence="11 12">
    <name type="scientific">Celerinatantimonas diazotrophica</name>
    <dbReference type="NCBI Taxonomy" id="412034"/>
    <lineage>
        <taxon>Bacteria</taxon>
        <taxon>Pseudomonadati</taxon>
        <taxon>Pseudomonadota</taxon>
        <taxon>Gammaproteobacteria</taxon>
        <taxon>Celerinatantimonadaceae</taxon>
        <taxon>Celerinatantimonas</taxon>
    </lineage>
</organism>
<evidence type="ECO:0000313" key="11">
    <source>
        <dbReference type="EMBL" id="TCK62745.1"/>
    </source>
</evidence>
<evidence type="ECO:0000256" key="5">
    <source>
        <dbReference type="ARBA" id="ARBA00022519"/>
    </source>
</evidence>
<keyword evidence="3" id="KW-0813">Transport</keyword>
<keyword evidence="6 10" id="KW-0812">Transmembrane</keyword>
<comment type="subcellular location">
    <subcellularLocation>
        <location evidence="1">Cell inner membrane</location>
        <topology evidence="1">Single-pass membrane protein</topology>
    </subcellularLocation>
</comment>
<accession>A0A4R1KDQ5</accession>
<evidence type="ECO:0000256" key="2">
    <source>
        <dbReference type="ARBA" id="ARBA00010637"/>
    </source>
</evidence>
<dbReference type="InterPro" id="IPR023229">
    <property type="entry name" value="T2SS_M_periplasmic_sf"/>
</dbReference>
<evidence type="ECO:0000256" key="7">
    <source>
        <dbReference type="ARBA" id="ARBA00022927"/>
    </source>
</evidence>
<comment type="similarity">
    <text evidence="2">Belongs to the GSP M family.</text>
</comment>
<dbReference type="EMBL" id="SMGD01000004">
    <property type="protein sequence ID" value="TCK62745.1"/>
    <property type="molecule type" value="Genomic_DNA"/>
</dbReference>
<keyword evidence="9 10" id="KW-0472">Membrane</keyword>
<dbReference type="SUPFAM" id="SSF103054">
    <property type="entry name" value="General secretion pathway protein M, EpsM"/>
    <property type="match status" value="1"/>
</dbReference>
<dbReference type="OrthoDB" id="6624834at2"/>
<keyword evidence="4" id="KW-1003">Cell membrane</keyword>
<dbReference type="GO" id="GO:0015628">
    <property type="term" value="P:protein secretion by the type II secretion system"/>
    <property type="evidence" value="ECO:0007669"/>
    <property type="project" value="InterPro"/>
</dbReference>
<sequence>MKQWWYNLQSRERVMVSVGAVIVVLILLYQFGWVSYQNALVRSRAQLAQDQQTLNWVLAHRNKLKNPEQARSTIKSVPFSQAANQLAGALNISITRMQQSDNHYVLNIAPLPFNTLLEYIHRMQNQYGYQVIVLNLQAGEDGQVQVSQLQFKQG</sequence>
<dbReference type="Proteomes" id="UP000295565">
    <property type="component" value="Unassembled WGS sequence"/>
</dbReference>
<dbReference type="Pfam" id="PF04612">
    <property type="entry name" value="T2SSM"/>
    <property type="match status" value="1"/>
</dbReference>
<protein>
    <submittedName>
        <fullName evidence="11">General secretion pathway protein M</fullName>
    </submittedName>
</protein>
<evidence type="ECO:0000256" key="4">
    <source>
        <dbReference type="ARBA" id="ARBA00022475"/>
    </source>
</evidence>
<dbReference type="AlphaFoldDB" id="A0A4R1KDQ5"/>
<feature type="transmembrane region" description="Helical" evidence="10">
    <location>
        <begin position="14"/>
        <end position="36"/>
    </location>
</feature>
<keyword evidence="12" id="KW-1185">Reference proteome</keyword>
<dbReference type="GO" id="GO:0005886">
    <property type="term" value="C:plasma membrane"/>
    <property type="evidence" value="ECO:0007669"/>
    <property type="project" value="UniProtKB-SubCell"/>
</dbReference>
<dbReference type="GO" id="GO:0015627">
    <property type="term" value="C:type II protein secretion system complex"/>
    <property type="evidence" value="ECO:0007669"/>
    <property type="project" value="InterPro"/>
</dbReference>
<reference evidence="11 12" key="1">
    <citation type="submission" date="2019-03" db="EMBL/GenBank/DDBJ databases">
        <title>Genomic Encyclopedia of Type Strains, Phase IV (KMG-IV): sequencing the most valuable type-strain genomes for metagenomic binning, comparative biology and taxonomic classification.</title>
        <authorList>
            <person name="Goeker M."/>
        </authorList>
    </citation>
    <scope>NUCLEOTIDE SEQUENCE [LARGE SCALE GENOMIC DNA]</scope>
    <source>
        <strain evidence="11 12">DSM 18577</strain>
    </source>
</reference>
<dbReference type="Gene3D" id="3.30.1360.100">
    <property type="entry name" value="General secretion pathway protein M, EpsM"/>
    <property type="match status" value="1"/>
</dbReference>
<proteinExistence type="inferred from homology"/>
<evidence type="ECO:0000313" key="12">
    <source>
        <dbReference type="Proteomes" id="UP000295565"/>
    </source>
</evidence>
<dbReference type="InterPro" id="IPR007690">
    <property type="entry name" value="T2SS_GspM"/>
</dbReference>
<evidence type="ECO:0000256" key="8">
    <source>
        <dbReference type="ARBA" id="ARBA00022989"/>
    </source>
</evidence>
<evidence type="ECO:0000256" key="1">
    <source>
        <dbReference type="ARBA" id="ARBA00004377"/>
    </source>
</evidence>
<dbReference type="RefSeq" id="WP_131911283.1">
    <property type="nucleotide sequence ID" value="NZ_OU594967.1"/>
</dbReference>
<evidence type="ECO:0000256" key="9">
    <source>
        <dbReference type="ARBA" id="ARBA00023136"/>
    </source>
</evidence>
<keyword evidence="7" id="KW-0653">Protein transport</keyword>
<keyword evidence="8 10" id="KW-1133">Transmembrane helix</keyword>
<evidence type="ECO:0000256" key="3">
    <source>
        <dbReference type="ARBA" id="ARBA00022448"/>
    </source>
</evidence>
<keyword evidence="5" id="KW-0997">Cell inner membrane</keyword>
<gene>
    <name evidence="11" type="ORF">EV690_0412</name>
</gene>
<name>A0A4R1KDQ5_9GAMM</name>